<dbReference type="RefSeq" id="WP_102197884.1">
    <property type="nucleotide sequence ID" value="NZ_JAHAHW010000010.1"/>
</dbReference>
<sequence length="93" mass="10018">MKKIVVACGSGVATSQTVASKINNMLEDDGIRATVEAVDIKSLENIIDTVDVYVSIMPGGKNYENVPKINGIAFLTGMGMDEEYEKLKGYINS</sequence>
<dbReference type="InterPro" id="IPR036095">
    <property type="entry name" value="PTS_EIIB-like_sf"/>
</dbReference>
<dbReference type="InterPro" id="IPR003501">
    <property type="entry name" value="PTS_EIIB_2/3"/>
</dbReference>
<dbReference type="AlphaFoldDB" id="A0A2N6UJP5"/>
<name>A0A2N6UJP5_9FIRM</name>
<evidence type="ECO:0000259" key="2">
    <source>
        <dbReference type="PROSITE" id="PS51099"/>
    </source>
</evidence>
<dbReference type="Pfam" id="PF02302">
    <property type="entry name" value="PTS_IIB"/>
    <property type="match status" value="1"/>
</dbReference>
<evidence type="ECO:0000256" key="1">
    <source>
        <dbReference type="ARBA" id="ARBA00022679"/>
    </source>
</evidence>
<dbReference type="Proteomes" id="UP000235658">
    <property type="component" value="Unassembled WGS sequence"/>
</dbReference>
<dbReference type="EMBL" id="PNHP01000002">
    <property type="protein sequence ID" value="PMC81959.1"/>
    <property type="molecule type" value="Genomic_DNA"/>
</dbReference>
<dbReference type="GO" id="GO:0008982">
    <property type="term" value="F:protein-N(PI)-phosphohistidine-sugar phosphotransferase activity"/>
    <property type="evidence" value="ECO:0007669"/>
    <property type="project" value="InterPro"/>
</dbReference>
<protein>
    <submittedName>
        <fullName evidence="3">PTS galactitol transporter subunit IIB</fullName>
    </submittedName>
</protein>
<accession>A0A2N6UJP5</accession>
<comment type="caution">
    <text evidence="3">The sequence shown here is derived from an EMBL/GenBank/DDBJ whole genome shotgun (WGS) entry which is preliminary data.</text>
</comment>
<reference evidence="3 4" key="1">
    <citation type="submission" date="2017-09" db="EMBL/GenBank/DDBJ databases">
        <title>Bacterial strain isolated from the female urinary microbiota.</title>
        <authorList>
            <person name="Thomas-White K."/>
            <person name="Kumar N."/>
            <person name="Forster S."/>
            <person name="Putonti C."/>
            <person name="Lawley T."/>
            <person name="Wolfe A.J."/>
        </authorList>
    </citation>
    <scope>NUCLEOTIDE SEQUENCE [LARGE SCALE GENOMIC DNA]</scope>
    <source>
        <strain evidence="3 4">UMB0204</strain>
    </source>
</reference>
<dbReference type="InterPro" id="IPR013011">
    <property type="entry name" value="PTS_EIIB_2"/>
</dbReference>
<proteinExistence type="predicted"/>
<dbReference type="GeneID" id="84578381"/>
<keyword evidence="1" id="KW-0808">Transferase</keyword>
<dbReference type="Gene3D" id="3.40.50.2300">
    <property type="match status" value="1"/>
</dbReference>
<dbReference type="PROSITE" id="PS51099">
    <property type="entry name" value="PTS_EIIB_TYPE_2"/>
    <property type="match status" value="1"/>
</dbReference>
<dbReference type="GO" id="GO:0009401">
    <property type="term" value="P:phosphoenolpyruvate-dependent sugar phosphotransferase system"/>
    <property type="evidence" value="ECO:0007669"/>
    <property type="project" value="InterPro"/>
</dbReference>
<gene>
    <name evidence="3" type="ORF">CJ192_04210</name>
</gene>
<evidence type="ECO:0000313" key="3">
    <source>
        <dbReference type="EMBL" id="PMC81959.1"/>
    </source>
</evidence>
<dbReference type="SUPFAM" id="SSF52794">
    <property type="entry name" value="PTS system IIB component-like"/>
    <property type="match status" value="1"/>
</dbReference>
<dbReference type="CDD" id="cd05566">
    <property type="entry name" value="PTS_IIB_galactitol"/>
    <property type="match status" value="1"/>
</dbReference>
<organism evidence="3 4">
    <name type="scientific">Anaerococcus hydrogenalis</name>
    <dbReference type="NCBI Taxonomy" id="33029"/>
    <lineage>
        <taxon>Bacteria</taxon>
        <taxon>Bacillati</taxon>
        <taxon>Bacillota</taxon>
        <taxon>Tissierellia</taxon>
        <taxon>Tissierellales</taxon>
        <taxon>Peptoniphilaceae</taxon>
        <taxon>Anaerococcus</taxon>
    </lineage>
</organism>
<feature type="domain" description="PTS EIIB type-2" evidence="2">
    <location>
        <begin position="2"/>
        <end position="93"/>
    </location>
</feature>
<evidence type="ECO:0000313" key="4">
    <source>
        <dbReference type="Proteomes" id="UP000235658"/>
    </source>
</evidence>